<proteinExistence type="predicted"/>
<accession>M1XRN0</accession>
<dbReference type="PANTHER" id="PTHR41247">
    <property type="entry name" value="HTH-TYPE TRANSCRIPTIONAL REPRESSOR YCNK"/>
    <property type="match status" value="1"/>
</dbReference>
<dbReference type="AlphaFoldDB" id="M1XRN0"/>
<dbReference type="OrthoDB" id="241788at2157"/>
<sequence length="237" mass="25304">MSDMDHTVSTRRDVLAATGAGLLVGVAGCTGNGDAPADSGGDGTENGSGEEEDGETDGGGDETGDANAEADLGEPVAFPEDVSCPVCNMIPAEYPEWNAQLVHTNGDRAFFDTSGCLAAYTAYTDRFDGPDSDLEAAWVTGFETGDRLRASDAFFVRVTDPDHVDDVMMRNPTPFADRGDAEAFVEEFDAYGDGDIITFEEFDRDLAMFYRERFIEGDDGADGDMDMDGGDTNTDDR</sequence>
<organism evidence="2 3">
    <name type="scientific">Natronomonas moolapensis (strain DSM 18674 / CECT 7526 / JCM 14361 / 8.8.11)</name>
    <dbReference type="NCBI Taxonomy" id="268739"/>
    <lineage>
        <taxon>Archaea</taxon>
        <taxon>Methanobacteriati</taxon>
        <taxon>Methanobacteriota</taxon>
        <taxon>Stenosarchaea group</taxon>
        <taxon>Halobacteria</taxon>
        <taxon>Halobacteriales</taxon>
        <taxon>Natronomonadaceae</taxon>
        <taxon>Natronomonas</taxon>
    </lineage>
</organism>
<protein>
    <submittedName>
        <fullName evidence="2">NosL family protein</fullName>
    </submittedName>
</protein>
<dbReference type="GeneID" id="14652808"/>
<dbReference type="EMBL" id="HF582854">
    <property type="protein sequence ID" value="CCQ36896.1"/>
    <property type="molecule type" value="Genomic_DNA"/>
</dbReference>
<feature type="compositionally biased region" description="Acidic residues" evidence="1">
    <location>
        <begin position="48"/>
        <end position="64"/>
    </location>
</feature>
<evidence type="ECO:0000313" key="3">
    <source>
        <dbReference type="Proteomes" id="UP000011867"/>
    </source>
</evidence>
<dbReference type="RefSeq" id="WP_015409662.1">
    <property type="nucleotide sequence ID" value="NC_020388.1"/>
</dbReference>
<dbReference type="InterPro" id="IPR008719">
    <property type="entry name" value="N2O_reductase_NosL"/>
</dbReference>
<gene>
    <name evidence="2" type="primary">nosL2</name>
    <name evidence="2" type="ordered locus">Nmlp_2743</name>
</gene>
<name>M1XRN0_NATM8</name>
<dbReference type="SUPFAM" id="SSF160387">
    <property type="entry name" value="NosL/MerB-like"/>
    <property type="match status" value="1"/>
</dbReference>
<evidence type="ECO:0000256" key="1">
    <source>
        <dbReference type="SAM" id="MobiDB-lite"/>
    </source>
</evidence>
<dbReference type="STRING" id="268739.Nmlp_2743"/>
<dbReference type="HOGENOM" id="CLU_1346437_0_0_2"/>
<reference evidence="2 3" key="1">
    <citation type="journal article" date="2013" name="Genome Announc.">
        <title>Genome of the haloarchaeon Natronomonas moolapensis, a neutrophilic member of a previously haloalkaliphilic genus.</title>
        <authorList>
            <person name="Dyall-Smith M.L."/>
            <person name="Pfeiffer F."/>
            <person name="Oberwinkler T."/>
            <person name="Klee K."/>
            <person name="Rampp M."/>
            <person name="Palm P."/>
            <person name="Gross K."/>
            <person name="Schuster S.C."/>
            <person name="Oesterhelt D."/>
        </authorList>
    </citation>
    <scope>NUCLEOTIDE SEQUENCE [LARGE SCALE GENOMIC DNA]</scope>
    <source>
        <strain evidence="3">DSM 18674 / JCM 14361 / 8.8.11</strain>
    </source>
</reference>
<dbReference type="eggNOG" id="arCOG04012">
    <property type="taxonomic scope" value="Archaea"/>
</dbReference>
<feature type="region of interest" description="Disordered" evidence="1">
    <location>
        <begin position="28"/>
        <end position="69"/>
    </location>
</feature>
<dbReference type="Proteomes" id="UP000011867">
    <property type="component" value="Chromosome"/>
</dbReference>
<dbReference type="InterPro" id="IPR006311">
    <property type="entry name" value="TAT_signal"/>
</dbReference>
<dbReference type="PANTHER" id="PTHR41247:SF1">
    <property type="entry name" value="HTH-TYPE TRANSCRIPTIONAL REPRESSOR YCNK"/>
    <property type="match status" value="1"/>
</dbReference>
<dbReference type="Pfam" id="PF05573">
    <property type="entry name" value="NosL"/>
    <property type="match status" value="1"/>
</dbReference>
<evidence type="ECO:0000313" key="2">
    <source>
        <dbReference type="EMBL" id="CCQ36896.1"/>
    </source>
</evidence>
<dbReference type="PROSITE" id="PS51318">
    <property type="entry name" value="TAT"/>
    <property type="match status" value="1"/>
</dbReference>
<dbReference type="KEGG" id="nmo:Nmlp_2743"/>
<keyword evidence="3" id="KW-1185">Reference proteome</keyword>